<dbReference type="RefSeq" id="WP_135068216.1">
    <property type="nucleotide sequence ID" value="NZ_CP038266.1"/>
</dbReference>
<protein>
    <submittedName>
        <fullName evidence="2">Nuclear transport factor 2 family protein</fullName>
    </submittedName>
</protein>
<reference evidence="2 3" key="1">
    <citation type="submission" date="2019-03" db="EMBL/GenBank/DDBJ databases">
        <authorList>
            <person name="Dong K."/>
        </authorList>
    </citation>
    <scope>NUCLEOTIDE SEQUENCE [LARGE SCALE GENOMIC DNA]</scope>
    <source>
        <strain evidence="3">dk512</strain>
    </source>
</reference>
<keyword evidence="3" id="KW-1185">Reference proteome</keyword>
<dbReference type="InterPro" id="IPR037401">
    <property type="entry name" value="SnoaL-like"/>
</dbReference>
<evidence type="ECO:0000313" key="2">
    <source>
        <dbReference type="EMBL" id="QBR89577.1"/>
    </source>
</evidence>
<organism evidence="2 3">
    <name type="scientific">Microbacterium wangchenii</name>
    <dbReference type="NCBI Taxonomy" id="2541726"/>
    <lineage>
        <taxon>Bacteria</taxon>
        <taxon>Bacillati</taxon>
        <taxon>Actinomycetota</taxon>
        <taxon>Actinomycetes</taxon>
        <taxon>Micrococcales</taxon>
        <taxon>Microbacteriaceae</taxon>
        <taxon>Microbacterium</taxon>
    </lineage>
</organism>
<evidence type="ECO:0000259" key="1">
    <source>
        <dbReference type="Pfam" id="PF12680"/>
    </source>
</evidence>
<dbReference type="SUPFAM" id="SSF54427">
    <property type="entry name" value="NTF2-like"/>
    <property type="match status" value="1"/>
</dbReference>
<accession>A0ABX5SWE0</accession>
<evidence type="ECO:0000313" key="3">
    <source>
        <dbReference type="Proteomes" id="UP000295748"/>
    </source>
</evidence>
<sequence>MTDPTALPDAIRTFVDATNAADTERFVAAFAADARLNDWGREFRGHEGIRSWNSTDNIGVQAHFEVVDVAAGDDPDTYVVTLAVTGNGYNGTGPMRFHVHDGLIADVDIS</sequence>
<gene>
    <name evidence="2" type="ORF">E4K62_13350</name>
</gene>
<feature type="domain" description="SnoaL-like" evidence="1">
    <location>
        <begin position="11"/>
        <end position="106"/>
    </location>
</feature>
<dbReference type="InterPro" id="IPR032710">
    <property type="entry name" value="NTF2-like_dom_sf"/>
</dbReference>
<proteinExistence type="predicted"/>
<dbReference type="Gene3D" id="3.10.450.50">
    <property type="match status" value="1"/>
</dbReference>
<dbReference type="Pfam" id="PF12680">
    <property type="entry name" value="SnoaL_2"/>
    <property type="match status" value="1"/>
</dbReference>
<dbReference type="EMBL" id="CP038266">
    <property type="protein sequence ID" value="QBR89577.1"/>
    <property type="molecule type" value="Genomic_DNA"/>
</dbReference>
<name>A0ABX5SWE0_9MICO</name>
<dbReference type="Proteomes" id="UP000295748">
    <property type="component" value="Chromosome"/>
</dbReference>